<dbReference type="GO" id="GO:0016787">
    <property type="term" value="F:hydrolase activity"/>
    <property type="evidence" value="ECO:0007669"/>
    <property type="project" value="UniProtKB-KW"/>
</dbReference>
<evidence type="ECO:0000259" key="1">
    <source>
        <dbReference type="Pfam" id="PF12146"/>
    </source>
</evidence>
<dbReference type="PANTHER" id="PTHR42103">
    <property type="entry name" value="ALPHA/BETA-HYDROLASES SUPERFAMILY PROTEIN"/>
    <property type="match status" value="1"/>
</dbReference>
<dbReference type="InterPro" id="IPR022742">
    <property type="entry name" value="Hydrolase_4"/>
</dbReference>
<dbReference type="AlphaFoldDB" id="A0A832J9M4"/>
<dbReference type="InterPro" id="IPR029058">
    <property type="entry name" value="AB_hydrolase_fold"/>
</dbReference>
<dbReference type="EMBL" id="DRNF01000440">
    <property type="protein sequence ID" value="HHJ81363.1"/>
    <property type="molecule type" value="Genomic_DNA"/>
</dbReference>
<dbReference type="Pfam" id="PF12146">
    <property type="entry name" value="Hydrolase_4"/>
    <property type="match status" value="1"/>
</dbReference>
<gene>
    <name evidence="2" type="ORF">ENJ65_06985</name>
</gene>
<proteinExistence type="predicted"/>
<organism evidence="2">
    <name type="scientific">Candidatus Tenderia electrophaga</name>
    <dbReference type="NCBI Taxonomy" id="1748243"/>
    <lineage>
        <taxon>Bacteria</taxon>
        <taxon>Pseudomonadati</taxon>
        <taxon>Pseudomonadota</taxon>
        <taxon>Gammaproteobacteria</taxon>
        <taxon>Candidatus Tenderiales</taxon>
        <taxon>Candidatus Tenderiaceae</taxon>
        <taxon>Candidatus Tenderia</taxon>
    </lineage>
</organism>
<dbReference type="Gene3D" id="3.40.50.1820">
    <property type="entry name" value="alpha/beta hydrolase"/>
    <property type="match status" value="1"/>
</dbReference>
<keyword evidence="2" id="KW-0378">Hydrolase</keyword>
<feature type="domain" description="Serine aminopeptidase S33" evidence="1">
    <location>
        <begin position="30"/>
        <end position="138"/>
    </location>
</feature>
<name>A0A832J9M4_9GAMM</name>
<evidence type="ECO:0000313" key="2">
    <source>
        <dbReference type="EMBL" id="HHJ81363.1"/>
    </source>
</evidence>
<dbReference type="PANTHER" id="PTHR42103:SF2">
    <property type="entry name" value="AB HYDROLASE-1 DOMAIN-CONTAINING PROTEIN"/>
    <property type="match status" value="1"/>
</dbReference>
<reference evidence="2" key="1">
    <citation type="journal article" date="2020" name="mSystems">
        <title>Genome- and Community-Level Interaction Insights into Carbon Utilization and Element Cycling Functions of Hydrothermarchaeota in Hydrothermal Sediment.</title>
        <authorList>
            <person name="Zhou Z."/>
            <person name="Liu Y."/>
            <person name="Xu W."/>
            <person name="Pan J."/>
            <person name="Luo Z.H."/>
            <person name="Li M."/>
        </authorList>
    </citation>
    <scope>NUCLEOTIDE SEQUENCE [LARGE SCALE GENOMIC DNA]</scope>
    <source>
        <strain evidence="2">HyVt-505</strain>
    </source>
</reference>
<dbReference type="Proteomes" id="UP000885832">
    <property type="component" value="Unassembled WGS sequence"/>
</dbReference>
<protein>
    <submittedName>
        <fullName evidence="2">Alpha/beta hydrolase</fullName>
    </submittedName>
</protein>
<dbReference type="SUPFAM" id="SSF53474">
    <property type="entry name" value="alpha/beta-Hydrolases"/>
    <property type="match status" value="1"/>
</dbReference>
<comment type="caution">
    <text evidence="2">The sequence shown here is derived from an EMBL/GenBank/DDBJ whole genome shotgun (WGS) entry which is preliminary data.</text>
</comment>
<accession>A0A832J9M4</accession>
<sequence>MATVESKAFFIDGPSGVLECLAENFDHSDNGIMIVCHPHPQHGGSMDNKVVHSLARAGHALGLATLRFNYRGVGKSEGEYAEGNGETDDLLALMDWLDDHFHGAPVWLAGFSFGAYVAMRASTQRQVQQLITVAPAVNLLRFEGLEPPTCPWLLLQGTADEIVPFDQVQAWLAQLETPPETIFFEGVGHFFHGQLVTLRNSLVERLSPPRS</sequence>